<evidence type="ECO:0000313" key="1">
    <source>
        <dbReference type="EMBL" id="KAJ5381981.1"/>
    </source>
</evidence>
<reference evidence="1" key="2">
    <citation type="journal article" date="2023" name="IMA Fungus">
        <title>Comparative genomic study of the Penicillium genus elucidates a diverse pangenome and 15 lateral gene transfer events.</title>
        <authorList>
            <person name="Petersen C."/>
            <person name="Sorensen T."/>
            <person name="Nielsen M.R."/>
            <person name="Sondergaard T.E."/>
            <person name="Sorensen J.L."/>
            <person name="Fitzpatrick D.A."/>
            <person name="Frisvad J.C."/>
            <person name="Nielsen K.L."/>
        </authorList>
    </citation>
    <scope>NUCLEOTIDE SEQUENCE</scope>
    <source>
        <strain evidence="1">IBT 29864</strain>
    </source>
</reference>
<gene>
    <name evidence="1" type="ORF">N7496_004409</name>
</gene>
<protein>
    <submittedName>
        <fullName evidence="1">Uncharacterized protein</fullName>
    </submittedName>
</protein>
<dbReference type="RefSeq" id="XP_056559552.1">
    <property type="nucleotide sequence ID" value="XM_056697340.1"/>
</dbReference>
<dbReference type="OrthoDB" id="3437405at2759"/>
<name>A0A9W9SP33_9EURO</name>
<dbReference type="Proteomes" id="UP001147782">
    <property type="component" value="Unassembled WGS sequence"/>
</dbReference>
<sequence>MYSHLRGTGSPVSGPHIQAQADLSIVDRILEPQTIAHFVGFMFGQPLPDGTRPSSIGTLSQDELPFIMGSQPPGSDSETIMNRVMSRIGSLEDGNRLCLVGKNIQFLKSRLWEGIVPMSDQRWQENGLHLPENFDIACQHFSAVVAVFEYLNTNQVRSNLRQTFNLIYEHWETLDTLLNQKRAEKGEELISVANSWTIYITNSYKVMTQNAHSWVTRHIDALRAPLMQGILDHRPLVEGIGLADGTQWNIMDRLHMLLEISVRADYGIMIPMNGYRGYTAPKNGSGPVEMYVADLSTRGKVYSSRLKTISHQIMIQRIINGAASGGSRNQNSGESYRDSAMDQLEAQNQVRRELRGDSSDSIPQEYWMTYPLGAIRRAKENNEPKDCGLAIYRLTHGQSESEWTEFVKKLEAHISDWGPGQAGSDVLKPYLKFHWLDGKELGFAENDIQAAKKHFNKMMNNDDSEIEGYRKERENPLLLKLQSNAFLAVDSASFASYTTDTYGAPTSEFLPGDFSGFVLAIDPNFDPEEGASRPDESPGYIGQMRIVGSLVWGELYAFLEAQSALLEDMWPLAMHHPYQVYVGPTVPLQVFKWRANNAIRWSVLRDALKIAKRNLGL</sequence>
<reference evidence="1" key="1">
    <citation type="submission" date="2022-11" db="EMBL/GenBank/DDBJ databases">
        <authorList>
            <person name="Petersen C."/>
        </authorList>
    </citation>
    <scope>NUCLEOTIDE SEQUENCE</scope>
    <source>
        <strain evidence="1">IBT 29864</strain>
    </source>
</reference>
<organism evidence="1 2">
    <name type="scientific">Penicillium cataractarum</name>
    <dbReference type="NCBI Taxonomy" id="2100454"/>
    <lineage>
        <taxon>Eukaryota</taxon>
        <taxon>Fungi</taxon>
        <taxon>Dikarya</taxon>
        <taxon>Ascomycota</taxon>
        <taxon>Pezizomycotina</taxon>
        <taxon>Eurotiomycetes</taxon>
        <taxon>Eurotiomycetidae</taxon>
        <taxon>Eurotiales</taxon>
        <taxon>Aspergillaceae</taxon>
        <taxon>Penicillium</taxon>
    </lineage>
</organism>
<keyword evidence="2" id="KW-1185">Reference proteome</keyword>
<comment type="caution">
    <text evidence="1">The sequence shown here is derived from an EMBL/GenBank/DDBJ whole genome shotgun (WGS) entry which is preliminary data.</text>
</comment>
<dbReference type="GeneID" id="81436517"/>
<dbReference type="EMBL" id="JAPZBS010000002">
    <property type="protein sequence ID" value="KAJ5381981.1"/>
    <property type="molecule type" value="Genomic_DNA"/>
</dbReference>
<evidence type="ECO:0000313" key="2">
    <source>
        <dbReference type="Proteomes" id="UP001147782"/>
    </source>
</evidence>
<accession>A0A9W9SP33</accession>
<proteinExistence type="predicted"/>
<dbReference type="AlphaFoldDB" id="A0A9W9SP33"/>